<protein>
    <submittedName>
        <fullName evidence="3">Uncharacterized protein</fullName>
    </submittedName>
</protein>
<gene>
    <name evidence="3" type="ORF">EYE42_02960</name>
</gene>
<feature type="region of interest" description="Disordered" evidence="1">
    <location>
        <begin position="48"/>
        <end position="128"/>
    </location>
</feature>
<dbReference type="AlphaFoldDB" id="A0A4Q9G7S3"/>
<dbReference type="RefSeq" id="WP_130989789.1">
    <property type="nucleotide sequence ID" value="NZ_SISK01000001.1"/>
</dbReference>
<keyword evidence="2" id="KW-0732">Signal</keyword>
<dbReference type="Proteomes" id="UP000293520">
    <property type="component" value="Unassembled WGS sequence"/>
</dbReference>
<dbReference type="EMBL" id="SISK01000001">
    <property type="protein sequence ID" value="TBN44090.1"/>
    <property type="molecule type" value="Genomic_DNA"/>
</dbReference>
<feature type="chain" id="PRO_5020606926" evidence="2">
    <location>
        <begin position="25"/>
        <end position="143"/>
    </location>
</feature>
<feature type="compositionally biased region" description="Polar residues" evidence="1">
    <location>
        <begin position="63"/>
        <end position="72"/>
    </location>
</feature>
<reference evidence="3 4" key="1">
    <citation type="submission" date="2019-02" db="EMBL/GenBank/DDBJ databases">
        <title>Paracoccus subflavus sp. nov., isolated from marine sediment of the Pacific Ocean.</title>
        <authorList>
            <person name="Zhang G."/>
        </authorList>
    </citation>
    <scope>NUCLEOTIDE SEQUENCE [LARGE SCALE GENOMIC DNA]</scope>
    <source>
        <strain evidence="3 4">GY0581</strain>
    </source>
</reference>
<keyword evidence="4" id="KW-1185">Reference proteome</keyword>
<feature type="signal peptide" evidence="2">
    <location>
        <begin position="1"/>
        <end position="24"/>
    </location>
</feature>
<comment type="caution">
    <text evidence="3">The sequence shown here is derived from an EMBL/GenBank/DDBJ whole genome shotgun (WGS) entry which is preliminary data.</text>
</comment>
<feature type="compositionally biased region" description="Polar residues" evidence="1">
    <location>
        <begin position="114"/>
        <end position="128"/>
    </location>
</feature>
<evidence type="ECO:0000313" key="3">
    <source>
        <dbReference type="EMBL" id="TBN44090.1"/>
    </source>
</evidence>
<evidence type="ECO:0000256" key="2">
    <source>
        <dbReference type="SAM" id="SignalP"/>
    </source>
</evidence>
<dbReference type="OrthoDB" id="7775522at2"/>
<organism evidence="3 4">
    <name type="scientific">Paracoccus subflavus</name>
    <dbReference type="NCBI Taxonomy" id="2528244"/>
    <lineage>
        <taxon>Bacteria</taxon>
        <taxon>Pseudomonadati</taxon>
        <taxon>Pseudomonadota</taxon>
        <taxon>Alphaproteobacteria</taxon>
        <taxon>Rhodobacterales</taxon>
        <taxon>Paracoccaceae</taxon>
        <taxon>Paracoccus</taxon>
    </lineage>
</organism>
<accession>A0A4Q9G7S3</accession>
<proteinExistence type="predicted"/>
<name>A0A4Q9G7S3_9RHOB</name>
<feature type="compositionally biased region" description="Low complexity" evidence="1">
    <location>
        <begin position="93"/>
        <end position="112"/>
    </location>
</feature>
<evidence type="ECO:0000256" key="1">
    <source>
        <dbReference type="SAM" id="MobiDB-lite"/>
    </source>
</evidence>
<sequence>MFIKTLTAPIALAASLCLAPAAFAQTMVGGQEVSDADLAAVTEHCQTLAMGSNSETPDPASGNIDNDSTTDPVENAGTMDGAQPTTGNEGNPDNDMPDPATAATADTPVDDTSGNDGNPNNDEFSGTVNMEVITLADCQAAGL</sequence>
<evidence type="ECO:0000313" key="4">
    <source>
        <dbReference type="Proteomes" id="UP000293520"/>
    </source>
</evidence>